<dbReference type="CDD" id="cd00090">
    <property type="entry name" value="HTH_ARSR"/>
    <property type="match status" value="1"/>
</dbReference>
<evidence type="ECO:0000259" key="4">
    <source>
        <dbReference type="PROSITE" id="PS50987"/>
    </source>
</evidence>
<evidence type="ECO:0000256" key="1">
    <source>
        <dbReference type="ARBA" id="ARBA00023015"/>
    </source>
</evidence>
<sequence length="110" mass="11915">MGTTKGELFTEEQNQIAAMAKVIAHPARVAILSFLVNAKDCVNKDLVAELGLAQSTVSQHLNELKKAGLVKGTISGVNTCYCLDVEAWEMYRSTLGGFLTELNDFNTTCC</sequence>
<evidence type="ECO:0000313" key="5">
    <source>
        <dbReference type="EMBL" id="KAB2818158.1"/>
    </source>
</evidence>
<keyword evidence="2" id="KW-0238">DNA-binding</keyword>
<dbReference type="SUPFAM" id="SSF46785">
    <property type="entry name" value="Winged helix' DNA-binding domain"/>
    <property type="match status" value="1"/>
</dbReference>
<evidence type="ECO:0000256" key="2">
    <source>
        <dbReference type="ARBA" id="ARBA00023125"/>
    </source>
</evidence>
<feature type="domain" description="HTH arsR-type" evidence="4">
    <location>
        <begin position="8"/>
        <end position="106"/>
    </location>
</feature>
<dbReference type="InterPro" id="IPR036388">
    <property type="entry name" value="WH-like_DNA-bd_sf"/>
</dbReference>
<dbReference type="GO" id="GO:0003677">
    <property type="term" value="F:DNA binding"/>
    <property type="evidence" value="ECO:0007669"/>
    <property type="project" value="UniProtKB-KW"/>
</dbReference>
<dbReference type="Gene3D" id="1.10.10.10">
    <property type="entry name" value="Winged helix-like DNA-binding domain superfamily/Winged helix DNA-binding domain"/>
    <property type="match status" value="1"/>
</dbReference>
<dbReference type="SMART" id="SM00418">
    <property type="entry name" value="HTH_ARSR"/>
    <property type="match status" value="1"/>
</dbReference>
<name>A0A6L3ZKU5_9FLAO</name>
<dbReference type="Proteomes" id="UP000484164">
    <property type="component" value="Unassembled WGS sequence"/>
</dbReference>
<dbReference type="InterPro" id="IPR051081">
    <property type="entry name" value="HTH_MetalResp_TranReg"/>
</dbReference>
<evidence type="ECO:0000256" key="3">
    <source>
        <dbReference type="ARBA" id="ARBA00023163"/>
    </source>
</evidence>
<dbReference type="Pfam" id="PF01022">
    <property type="entry name" value="HTH_5"/>
    <property type="match status" value="1"/>
</dbReference>
<reference evidence="5 6" key="1">
    <citation type="submission" date="2019-10" db="EMBL/GenBank/DDBJ databases">
        <title>Genome sequence of Phaeocystidibacter marisrubri JCM30614 (type strain).</title>
        <authorList>
            <person name="Bowman J.P."/>
        </authorList>
    </citation>
    <scope>NUCLEOTIDE SEQUENCE [LARGE SCALE GENOMIC DNA]</scope>
    <source>
        <strain evidence="5 6">JCM 30614</strain>
    </source>
</reference>
<gene>
    <name evidence="5" type="ORF">F8C82_07075</name>
</gene>
<keyword evidence="3" id="KW-0804">Transcription</keyword>
<dbReference type="RefSeq" id="WP_151692846.1">
    <property type="nucleotide sequence ID" value="NZ_BMGX01000002.1"/>
</dbReference>
<dbReference type="NCBIfam" id="NF033788">
    <property type="entry name" value="HTH_metalloreg"/>
    <property type="match status" value="1"/>
</dbReference>
<dbReference type="PROSITE" id="PS50987">
    <property type="entry name" value="HTH_ARSR_2"/>
    <property type="match status" value="1"/>
</dbReference>
<organism evidence="5 6">
    <name type="scientific">Phaeocystidibacter marisrubri</name>
    <dbReference type="NCBI Taxonomy" id="1577780"/>
    <lineage>
        <taxon>Bacteria</taxon>
        <taxon>Pseudomonadati</taxon>
        <taxon>Bacteroidota</taxon>
        <taxon>Flavobacteriia</taxon>
        <taxon>Flavobacteriales</taxon>
        <taxon>Phaeocystidibacteraceae</taxon>
        <taxon>Phaeocystidibacter</taxon>
    </lineage>
</organism>
<dbReference type="GO" id="GO:0003700">
    <property type="term" value="F:DNA-binding transcription factor activity"/>
    <property type="evidence" value="ECO:0007669"/>
    <property type="project" value="InterPro"/>
</dbReference>
<dbReference type="AlphaFoldDB" id="A0A6L3ZKU5"/>
<protein>
    <submittedName>
        <fullName evidence="5">Winged helix-turn-helix transcriptional regulator</fullName>
    </submittedName>
</protein>
<dbReference type="InterPro" id="IPR036390">
    <property type="entry name" value="WH_DNA-bd_sf"/>
</dbReference>
<dbReference type="PANTHER" id="PTHR33154:SF15">
    <property type="entry name" value="REGULATORY PROTEIN ARSR"/>
    <property type="match status" value="1"/>
</dbReference>
<keyword evidence="6" id="KW-1185">Reference proteome</keyword>
<comment type="caution">
    <text evidence="5">The sequence shown here is derived from an EMBL/GenBank/DDBJ whole genome shotgun (WGS) entry which is preliminary data.</text>
</comment>
<accession>A0A6L3ZKU5</accession>
<dbReference type="PANTHER" id="PTHR33154">
    <property type="entry name" value="TRANSCRIPTIONAL REGULATOR, ARSR FAMILY"/>
    <property type="match status" value="1"/>
</dbReference>
<dbReference type="InterPro" id="IPR001845">
    <property type="entry name" value="HTH_ArsR_DNA-bd_dom"/>
</dbReference>
<dbReference type="PRINTS" id="PR00778">
    <property type="entry name" value="HTHARSR"/>
</dbReference>
<keyword evidence="1" id="KW-0805">Transcription regulation</keyword>
<dbReference type="EMBL" id="WBVQ01000001">
    <property type="protein sequence ID" value="KAB2818158.1"/>
    <property type="molecule type" value="Genomic_DNA"/>
</dbReference>
<dbReference type="InterPro" id="IPR011991">
    <property type="entry name" value="ArsR-like_HTH"/>
</dbReference>
<evidence type="ECO:0000313" key="6">
    <source>
        <dbReference type="Proteomes" id="UP000484164"/>
    </source>
</evidence>
<dbReference type="OrthoDB" id="9800049at2"/>
<proteinExistence type="predicted"/>